<comment type="caution">
    <text evidence="1">The sequence shown here is derived from an EMBL/GenBank/DDBJ whole genome shotgun (WGS) entry which is preliminary data.</text>
</comment>
<sequence>MNAPTMKTELMDAIKYDEPFRAHAIYYAIQQGYVQIDDPYNGLPADMDYDAIKKMQHANILQMCTVKIFTIPFGQGMHAIYLANCENDARAKHFTLYRQHAQRIQNASRRMDVSLYCEETGTHEVIRETKRRAAEFPWYVGVVGW</sequence>
<reference evidence="1 2" key="1">
    <citation type="submission" date="2020-08" db="EMBL/GenBank/DDBJ databases">
        <title>A Genomic Blueprint of the Chicken Gut Microbiome.</title>
        <authorList>
            <person name="Gilroy R."/>
            <person name="Ravi A."/>
            <person name="Getino M."/>
            <person name="Pursley I."/>
            <person name="Horton D.L."/>
            <person name="Alikhan N.-F."/>
            <person name="Baker D."/>
            <person name="Gharbi K."/>
            <person name="Hall N."/>
            <person name="Watson M."/>
            <person name="Adriaenssens E.M."/>
            <person name="Foster-Nyarko E."/>
            <person name="Jarju S."/>
            <person name="Secka A."/>
            <person name="Antonio M."/>
            <person name="Oren A."/>
            <person name="Chaudhuri R."/>
            <person name="La Ragione R.M."/>
            <person name="Hildebrand F."/>
            <person name="Pallen M.J."/>
        </authorList>
    </citation>
    <scope>NUCLEOTIDE SEQUENCE [LARGE SCALE GENOMIC DNA]</scope>
    <source>
        <strain evidence="1 2">Sa2YVA2</strain>
    </source>
</reference>
<organism evidence="1 2">
    <name type="scientific">Sporosarcina quadrami</name>
    <dbReference type="NCBI Taxonomy" id="2762234"/>
    <lineage>
        <taxon>Bacteria</taxon>
        <taxon>Bacillati</taxon>
        <taxon>Bacillota</taxon>
        <taxon>Bacilli</taxon>
        <taxon>Bacillales</taxon>
        <taxon>Caryophanaceae</taxon>
        <taxon>Sporosarcina</taxon>
    </lineage>
</organism>
<name>A0ABR8UDY3_9BACL</name>
<evidence type="ECO:0000313" key="1">
    <source>
        <dbReference type="EMBL" id="MBD7986243.1"/>
    </source>
</evidence>
<evidence type="ECO:0000313" key="2">
    <source>
        <dbReference type="Proteomes" id="UP000626786"/>
    </source>
</evidence>
<protein>
    <submittedName>
        <fullName evidence="1">Uncharacterized protein</fullName>
    </submittedName>
</protein>
<dbReference type="RefSeq" id="WP_191696069.1">
    <property type="nucleotide sequence ID" value="NZ_JACSQN010000026.1"/>
</dbReference>
<keyword evidence="2" id="KW-1185">Reference proteome</keyword>
<gene>
    <name evidence="1" type="ORF">H9649_16860</name>
</gene>
<dbReference type="Proteomes" id="UP000626786">
    <property type="component" value="Unassembled WGS sequence"/>
</dbReference>
<accession>A0ABR8UDY3</accession>
<proteinExistence type="predicted"/>
<dbReference type="EMBL" id="JACSQN010000026">
    <property type="protein sequence ID" value="MBD7986243.1"/>
    <property type="molecule type" value="Genomic_DNA"/>
</dbReference>